<comment type="cofactor">
    <cofactor evidence="1">
        <name>thiamine diphosphate</name>
        <dbReference type="ChEBI" id="CHEBI:58937"/>
    </cofactor>
</comment>
<evidence type="ECO:0000313" key="5">
    <source>
        <dbReference type="EMBL" id="MQA42316.1"/>
    </source>
</evidence>
<evidence type="ECO:0000256" key="2">
    <source>
        <dbReference type="ARBA" id="ARBA00007131"/>
    </source>
</evidence>
<dbReference type="InterPro" id="IPR009014">
    <property type="entry name" value="Transketo_C/PFOR_II"/>
</dbReference>
<dbReference type="FunFam" id="3.40.50.970:FF:000129">
    <property type="entry name" value="Transketolase"/>
    <property type="match status" value="1"/>
</dbReference>
<dbReference type="SUPFAM" id="SSF52518">
    <property type="entry name" value="Thiamin diphosphate-binding fold (THDP-binding)"/>
    <property type="match status" value="1"/>
</dbReference>
<dbReference type="RefSeq" id="WP_152841423.1">
    <property type="nucleotide sequence ID" value="NZ_WHUG01000019.1"/>
</dbReference>
<dbReference type="InterPro" id="IPR029061">
    <property type="entry name" value="THDP-binding"/>
</dbReference>
<dbReference type="InterPro" id="IPR005475">
    <property type="entry name" value="Transketolase-like_Pyr-bd"/>
</dbReference>
<feature type="domain" description="Transketolase-like pyrimidine-binding" evidence="4">
    <location>
        <begin position="1"/>
        <end position="163"/>
    </location>
</feature>
<reference evidence="5 6" key="1">
    <citation type="submission" date="2019-10" db="EMBL/GenBank/DDBJ databases">
        <title>Two novel species isolated from a subtropical stream in China.</title>
        <authorList>
            <person name="Lu H."/>
        </authorList>
    </citation>
    <scope>NUCLEOTIDE SEQUENCE [LARGE SCALE GENOMIC DNA]</scope>
    <source>
        <strain evidence="5 6">FT29W</strain>
    </source>
</reference>
<dbReference type="CDD" id="cd07033">
    <property type="entry name" value="TPP_PYR_DXS_TK_like"/>
    <property type="match status" value="1"/>
</dbReference>
<evidence type="ECO:0000313" key="6">
    <source>
        <dbReference type="Proteomes" id="UP000440498"/>
    </source>
</evidence>
<dbReference type="Proteomes" id="UP000440498">
    <property type="component" value="Unassembled WGS sequence"/>
</dbReference>
<dbReference type="SUPFAM" id="SSF52922">
    <property type="entry name" value="TK C-terminal domain-like"/>
    <property type="match status" value="1"/>
</dbReference>
<name>A0A6A7NB63_9BURK</name>
<evidence type="ECO:0000256" key="3">
    <source>
        <dbReference type="ARBA" id="ARBA00023052"/>
    </source>
</evidence>
<organism evidence="5 6">
    <name type="scientific">Rugamonas aquatica</name>
    <dbReference type="NCBI Taxonomy" id="2743357"/>
    <lineage>
        <taxon>Bacteria</taxon>
        <taxon>Pseudomonadati</taxon>
        <taxon>Pseudomonadota</taxon>
        <taxon>Betaproteobacteria</taxon>
        <taxon>Burkholderiales</taxon>
        <taxon>Oxalobacteraceae</taxon>
        <taxon>Telluria group</taxon>
        <taxon>Rugamonas</taxon>
    </lineage>
</organism>
<protein>
    <submittedName>
        <fullName evidence="5">Transketolase</fullName>
    </submittedName>
</protein>
<accession>A0A6A7NB63</accession>
<gene>
    <name evidence="5" type="ORF">GEV02_29680</name>
</gene>
<dbReference type="Gene3D" id="3.40.50.920">
    <property type="match status" value="1"/>
</dbReference>
<evidence type="ECO:0000259" key="4">
    <source>
        <dbReference type="SMART" id="SM00861"/>
    </source>
</evidence>
<comment type="caution">
    <text evidence="5">The sequence shown here is derived from an EMBL/GenBank/DDBJ whole genome shotgun (WGS) entry which is preliminary data.</text>
</comment>
<comment type="similarity">
    <text evidence="2">Belongs to the transketolase family.</text>
</comment>
<dbReference type="AlphaFoldDB" id="A0A6A7NB63"/>
<evidence type="ECO:0000256" key="1">
    <source>
        <dbReference type="ARBA" id="ARBA00001964"/>
    </source>
</evidence>
<dbReference type="Pfam" id="PF02779">
    <property type="entry name" value="Transket_pyr"/>
    <property type="match status" value="1"/>
</dbReference>
<dbReference type="PANTHER" id="PTHR43825">
    <property type="entry name" value="PYRUVATE DEHYDROGENASE E1 COMPONENT"/>
    <property type="match status" value="1"/>
</dbReference>
<dbReference type="SMART" id="SM00861">
    <property type="entry name" value="Transket_pyr"/>
    <property type="match status" value="1"/>
</dbReference>
<dbReference type="Gene3D" id="3.40.50.970">
    <property type="match status" value="1"/>
</dbReference>
<dbReference type="InterPro" id="IPR051157">
    <property type="entry name" value="PDH/Transketolase"/>
</dbReference>
<keyword evidence="6" id="KW-1185">Reference proteome</keyword>
<dbReference type="Pfam" id="PF02780">
    <property type="entry name" value="Transketolase_C"/>
    <property type="match status" value="1"/>
</dbReference>
<sequence>MRNSFITTLMAQAARDERIFLLCGDLGYSVLEPFAEAYPERFLNVGIAEQNMVGLATGLSMEGYTVFCYSIGNFPTLRAMEQIRYDVAYHEANVKIIAVGGGYAYGPLSTSHHTTEELGMLRTIPGMVVTAPGDPAEVDAMTAFIAQHRGPCYMRLNKAGEARLHAQPPALKLGDIVPVRVAAGGASAAVFATGDMVGYAARYLAQHAPHIDLYSFPFVNPIDRAQLAALAARYRHVATLEEHQANGGFGSAVLERLHDLLSDGELAALPAIRRIAIPNAFISSAGSQDFLREKMGLQLNGWHASLS</sequence>
<dbReference type="InterPro" id="IPR033248">
    <property type="entry name" value="Transketolase_C"/>
</dbReference>
<dbReference type="EMBL" id="WHUG01000019">
    <property type="protein sequence ID" value="MQA42316.1"/>
    <property type="molecule type" value="Genomic_DNA"/>
</dbReference>
<keyword evidence="3" id="KW-0786">Thiamine pyrophosphate</keyword>
<dbReference type="PANTHER" id="PTHR43825:SF5">
    <property type="entry name" value="HYPOTHETICAL TRANSKETOLASE FAMILY PROTEIN"/>
    <property type="match status" value="1"/>
</dbReference>
<proteinExistence type="inferred from homology"/>